<dbReference type="EMBL" id="LXQA011041384">
    <property type="protein sequence ID" value="MCI82355.1"/>
    <property type="molecule type" value="Genomic_DNA"/>
</dbReference>
<dbReference type="Proteomes" id="UP000265520">
    <property type="component" value="Unassembled WGS sequence"/>
</dbReference>
<reference evidence="1 2" key="1">
    <citation type="journal article" date="2018" name="Front. Plant Sci.">
        <title>Red Clover (Trifolium pratense) and Zigzag Clover (T. medium) - A Picture of Genomic Similarities and Differences.</title>
        <authorList>
            <person name="Dluhosova J."/>
            <person name="Istvanek J."/>
            <person name="Nedelnik J."/>
            <person name="Repkova J."/>
        </authorList>
    </citation>
    <scope>NUCLEOTIDE SEQUENCE [LARGE SCALE GENOMIC DNA]</scope>
    <source>
        <strain evidence="2">cv. 10/8</strain>
        <tissue evidence="1">Leaf</tissue>
    </source>
</reference>
<organism evidence="1 2">
    <name type="scientific">Trifolium medium</name>
    <dbReference type="NCBI Taxonomy" id="97028"/>
    <lineage>
        <taxon>Eukaryota</taxon>
        <taxon>Viridiplantae</taxon>
        <taxon>Streptophyta</taxon>
        <taxon>Embryophyta</taxon>
        <taxon>Tracheophyta</taxon>
        <taxon>Spermatophyta</taxon>
        <taxon>Magnoliopsida</taxon>
        <taxon>eudicotyledons</taxon>
        <taxon>Gunneridae</taxon>
        <taxon>Pentapetalae</taxon>
        <taxon>rosids</taxon>
        <taxon>fabids</taxon>
        <taxon>Fabales</taxon>
        <taxon>Fabaceae</taxon>
        <taxon>Papilionoideae</taxon>
        <taxon>50 kb inversion clade</taxon>
        <taxon>NPAAA clade</taxon>
        <taxon>Hologalegina</taxon>
        <taxon>IRL clade</taxon>
        <taxon>Trifolieae</taxon>
        <taxon>Trifolium</taxon>
    </lineage>
</organism>
<dbReference type="AlphaFoldDB" id="A0A392V686"/>
<proteinExistence type="predicted"/>
<protein>
    <submittedName>
        <fullName evidence="1">Uncharacterized protein</fullName>
    </submittedName>
</protein>
<comment type="caution">
    <text evidence="1">The sequence shown here is derived from an EMBL/GenBank/DDBJ whole genome shotgun (WGS) entry which is preliminary data.</text>
</comment>
<evidence type="ECO:0000313" key="1">
    <source>
        <dbReference type="EMBL" id="MCI82355.1"/>
    </source>
</evidence>
<accession>A0A392V686</accession>
<keyword evidence="2" id="KW-1185">Reference proteome</keyword>
<name>A0A392V686_9FABA</name>
<sequence length="26" mass="3087">MECCPMPLVVRTTEISWSITENSWWS</sequence>
<evidence type="ECO:0000313" key="2">
    <source>
        <dbReference type="Proteomes" id="UP000265520"/>
    </source>
</evidence>